<dbReference type="InterPro" id="IPR042175">
    <property type="entry name" value="Cell/Rod_MreC_2"/>
</dbReference>
<dbReference type="EMBL" id="CAEZXP010000005">
    <property type="protein sequence ID" value="CAB4703506.1"/>
    <property type="molecule type" value="Genomic_DNA"/>
</dbReference>
<keyword evidence="3" id="KW-0133">Cell shape</keyword>
<evidence type="ECO:0000256" key="1">
    <source>
        <dbReference type="ARBA" id="ARBA00009369"/>
    </source>
</evidence>
<evidence type="ECO:0000313" key="8">
    <source>
        <dbReference type="EMBL" id="CAB4703506.1"/>
    </source>
</evidence>
<reference evidence="8" key="1">
    <citation type="submission" date="2020-05" db="EMBL/GenBank/DDBJ databases">
        <authorList>
            <person name="Chiriac C."/>
            <person name="Salcher M."/>
            <person name="Ghai R."/>
            <person name="Kavagutti S V."/>
        </authorList>
    </citation>
    <scope>NUCLEOTIDE SEQUENCE</scope>
</reference>
<dbReference type="GO" id="GO:0005886">
    <property type="term" value="C:plasma membrane"/>
    <property type="evidence" value="ECO:0007669"/>
    <property type="project" value="TreeGrafter"/>
</dbReference>
<keyword evidence="6" id="KW-0812">Transmembrane</keyword>
<comment type="similarity">
    <text evidence="1">Belongs to the MreC family.</text>
</comment>
<dbReference type="PIRSF" id="PIRSF038471">
    <property type="entry name" value="MreC"/>
    <property type="match status" value="1"/>
</dbReference>
<dbReference type="Pfam" id="PF04085">
    <property type="entry name" value="MreC"/>
    <property type="match status" value="1"/>
</dbReference>
<dbReference type="InterPro" id="IPR007221">
    <property type="entry name" value="MreC"/>
</dbReference>
<evidence type="ECO:0000256" key="6">
    <source>
        <dbReference type="SAM" id="Phobius"/>
    </source>
</evidence>
<dbReference type="Gene3D" id="2.40.10.340">
    <property type="entry name" value="Rod shape-determining protein MreC, domain 1"/>
    <property type="match status" value="1"/>
</dbReference>
<evidence type="ECO:0000259" key="7">
    <source>
        <dbReference type="Pfam" id="PF04085"/>
    </source>
</evidence>
<dbReference type="GO" id="GO:0008360">
    <property type="term" value="P:regulation of cell shape"/>
    <property type="evidence" value="ECO:0007669"/>
    <property type="project" value="UniProtKB-KW"/>
</dbReference>
<keyword evidence="6" id="KW-1133">Transmembrane helix</keyword>
<keyword evidence="6" id="KW-0472">Membrane</keyword>
<feature type="domain" description="Rod shape-determining protein MreC beta-barrel core" evidence="7">
    <location>
        <begin position="151"/>
        <end position="304"/>
    </location>
</feature>
<feature type="coiled-coil region" evidence="5">
    <location>
        <begin position="94"/>
        <end position="121"/>
    </location>
</feature>
<dbReference type="NCBIfam" id="TIGR00219">
    <property type="entry name" value="mreC"/>
    <property type="match status" value="1"/>
</dbReference>
<proteinExistence type="inferred from homology"/>
<accession>A0A6J6PY58</accession>
<dbReference type="Gene3D" id="2.40.10.350">
    <property type="entry name" value="Rod shape-determining protein MreC, domain 2"/>
    <property type="match status" value="1"/>
</dbReference>
<evidence type="ECO:0000256" key="4">
    <source>
        <dbReference type="ARBA" id="ARBA00032089"/>
    </source>
</evidence>
<dbReference type="PANTHER" id="PTHR34138">
    <property type="entry name" value="CELL SHAPE-DETERMINING PROTEIN MREC"/>
    <property type="match status" value="1"/>
</dbReference>
<feature type="transmembrane region" description="Helical" evidence="6">
    <location>
        <begin position="37"/>
        <end position="54"/>
    </location>
</feature>
<protein>
    <recommendedName>
        <fullName evidence="2">Cell shape-determining protein MreC</fullName>
    </recommendedName>
    <alternativeName>
        <fullName evidence="4">Cell shape protein MreC</fullName>
    </alternativeName>
</protein>
<evidence type="ECO:0000256" key="5">
    <source>
        <dbReference type="SAM" id="Coils"/>
    </source>
</evidence>
<keyword evidence="5" id="KW-0175">Coiled coil</keyword>
<gene>
    <name evidence="8" type="ORF">UFOPK2399_01513</name>
</gene>
<evidence type="ECO:0000256" key="3">
    <source>
        <dbReference type="ARBA" id="ARBA00022960"/>
    </source>
</evidence>
<dbReference type="AlphaFoldDB" id="A0A6J6PY58"/>
<evidence type="ECO:0000256" key="2">
    <source>
        <dbReference type="ARBA" id="ARBA00013855"/>
    </source>
</evidence>
<sequence>MPRNRTVSRIAVLGSPVQRGSAAGNSSTRSSALRRRLVLSTLVIGSLVLVTLSFRSSALDSIEGVAASGLRPFEVAANRVARPFQDAAGWTKDLIHAKQKRDALQKEVDELRRQVSAEQAAIHENDTLRRLLAYRDSARFPEDFRGVAARVLTNPSAAFDQTVTIDAGSNQGLAVEDVVVTADGLVGQVTRVFSNVARVMLITDPDSAVRSADASNLAAIGVVEHGSGTASVVLSRVTKDKKVNVGDTIITAGSPGKGQLPSLFPRNINVGRVTSVNASDTDLFKQIQVQPFVDFSSLESVLVLVPKASAHP</sequence>
<dbReference type="PANTHER" id="PTHR34138:SF1">
    <property type="entry name" value="CELL SHAPE-DETERMINING PROTEIN MREC"/>
    <property type="match status" value="1"/>
</dbReference>
<organism evidence="8">
    <name type="scientific">freshwater metagenome</name>
    <dbReference type="NCBI Taxonomy" id="449393"/>
    <lineage>
        <taxon>unclassified sequences</taxon>
        <taxon>metagenomes</taxon>
        <taxon>ecological metagenomes</taxon>
    </lineage>
</organism>
<dbReference type="InterPro" id="IPR042177">
    <property type="entry name" value="Cell/Rod_1"/>
</dbReference>
<dbReference type="InterPro" id="IPR055342">
    <property type="entry name" value="MreC_beta-barrel_core"/>
</dbReference>
<name>A0A6J6PY58_9ZZZZ</name>